<keyword evidence="3" id="KW-0853">WD repeat</keyword>
<evidence type="ECO:0000256" key="2">
    <source>
        <dbReference type="ARBA" id="ARBA00022490"/>
    </source>
</evidence>
<dbReference type="InterPro" id="IPR051973">
    <property type="entry name" value="tRNA_Anticodon_Mtase-Reg"/>
</dbReference>
<reference evidence="6" key="1">
    <citation type="submission" date="2022-04" db="EMBL/GenBank/DDBJ databases">
        <title>Carnegiea gigantea Genome sequencing and assembly v2.</title>
        <authorList>
            <person name="Copetti D."/>
            <person name="Sanderson M.J."/>
            <person name="Burquez A."/>
            <person name="Wojciechowski M.F."/>
        </authorList>
    </citation>
    <scope>NUCLEOTIDE SEQUENCE</scope>
    <source>
        <strain evidence="6">SGP5-SGP5p</strain>
        <tissue evidence="6">Aerial part</tissue>
    </source>
</reference>
<organism evidence="6 7">
    <name type="scientific">Carnegiea gigantea</name>
    <dbReference type="NCBI Taxonomy" id="171969"/>
    <lineage>
        <taxon>Eukaryota</taxon>
        <taxon>Viridiplantae</taxon>
        <taxon>Streptophyta</taxon>
        <taxon>Embryophyta</taxon>
        <taxon>Tracheophyta</taxon>
        <taxon>Spermatophyta</taxon>
        <taxon>Magnoliopsida</taxon>
        <taxon>eudicotyledons</taxon>
        <taxon>Gunneridae</taxon>
        <taxon>Pentapetalae</taxon>
        <taxon>Caryophyllales</taxon>
        <taxon>Cactineae</taxon>
        <taxon>Cactaceae</taxon>
        <taxon>Cactoideae</taxon>
        <taxon>Echinocereeae</taxon>
        <taxon>Carnegiea</taxon>
    </lineage>
</organism>
<dbReference type="AlphaFoldDB" id="A0A9Q1KP01"/>
<keyword evidence="5" id="KW-0677">Repeat</keyword>
<dbReference type="Proteomes" id="UP001153076">
    <property type="component" value="Unassembled WGS sequence"/>
</dbReference>
<comment type="subcellular location">
    <subcellularLocation>
        <location evidence="1">Cytoplasm</location>
    </subcellularLocation>
</comment>
<evidence type="ECO:0000256" key="5">
    <source>
        <dbReference type="ARBA" id="ARBA00022737"/>
    </source>
</evidence>
<keyword evidence="4" id="KW-0819">tRNA processing</keyword>
<proteinExistence type="predicted"/>
<gene>
    <name evidence="6" type="ORF">Cgig2_019333</name>
</gene>
<evidence type="ECO:0000256" key="4">
    <source>
        <dbReference type="ARBA" id="ARBA00022694"/>
    </source>
</evidence>
<protein>
    <submittedName>
        <fullName evidence="6">Uncharacterized protein</fullName>
    </submittedName>
</protein>
<dbReference type="OrthoDB" id="5594999at2759"/>
<accession>A0A9Q1KP01</accession>
<dbReference type="PANTHER" id="PTHR14344">
    <property type="entry name" value="WD REPEAT PROTEIN"/>
    <property type="match status" value="1"/>
</dbReference>
<sequence length="217" mass="23982">MIVRICGMEQIKELSLVESVCIDHYSADDSVYYSYAARFSSTGFLIWNLHSEIKDEVIYVRLPDGERNIFLRTFTYSSIGEKPTACALFLRFSNLQQMLIQNQVGLQLAVKTVLYRPGADNWSMSNLRGEHVGGSAVRSLCFVSEIHSAETKVVKAANGTFKNGALENVENPCLPISVGAKQKAGLMVAKKQAKDWLAVCFVVVSLPDASLLLRALV</sequence>
<keyword evidence="7" id="KW-1185">Reference proteome</keyword>
<dbReference type="PANTHER" id="PTHR14344:SF3">
    <property type="entry name" value="WD REPEAT-CONTAINING PROTEIN 6"/>
    <property type="match status" value="1"/>
</dbReference>
<evidence type="ECO:0000313" key="6">
    <source>
        <dbReference type="EMBL" id="KAJ8446440.1"/>
    </source>
</evidence>
<keyword evidence="2" id="KW-0963">Cytoplasm</keyword>
<comment type="caution">
    <text evidence="6">The sequence shown here is derived from an EMBL/GenBank/DDBJ whole genome shotgun (WGS) entry which is preliminary data.</text>
</comment>
<evidence type="ECO:0000256" key="1">
    <source>
        <dbReference type="ARBA" id="ARBA00004496"/>
    </source>
</evidence>
<dbReference type="EMBL" id="JAKOGI010000056">
    <property type="protein sequence ID" value="KAJ8446440.1"/>
    <property type="molecule type" value="Genomic_DNA"/>
</dbReference>
<name>A0A9Q1KP01_9CARY</name>
<dbReference type="GO" id="GO:0030488">
    <property type="term" value="P:tRNA methylation"/>
    <property type="evidence" value="ECO:0007669"/>
    <property type="project" value="TreeGrafter"/>
</dbReference>
<dbReference type="GO" id="GO:0005737">
    <property type="term" value="C:cytoplasm"/>
    <property type="evidence" value="ECO:0007669"/>
    <property type="project" value="UniProtKB-SubCell"/>
</dbReference>
<evidence type="ECO:0000256" key="3">
    <source>
        <dbReference type="ARBA" id="ARBA00022574"/>
    </source>
</evidence>
<evidence type="ECO:0000313" key="7">
    <source>
        <dbReference type="Proteomes" id="UP001153076"/>
    </source>
</evidence>